<accession>A0A365R3A9</accession>
<comment type="caution">
    <text evidence="4">The sequence shown here is derived from an EMBL/GenBank/DDBJ whole genome shotgun (WGS) entry which is preliminary data.</text>
</comment>
<sequence length="204" mass="22745">MLTRSGHSTFLQADVRGDSAVHHCRINQLRMEFLISHEYPMLTALLLVSESASDYANVFRVFIEAPSYTELVEGRSPSTEDVNDFFFGKPVGTDAAQKSVFGFFVGPDMIGCADVIRSYPTDDCIWIGLMLLTEADQGRGYGKAALKLLIEMAGEWGYRAAQLAVVSTNPRAYAFWQREGFEEIRRASSPRFTGDLIVMQRPIG</sequence>
<keyword evidence="5" id="KW-1185">Reference proteome</keyword>
<dbReference type="CDD" id="cd04301">
    <property type="entry name" value="NAT_SF"/>
    <property type="match status" value="1"/>
</dbReference>
<evidence type="ECO:0000259" key="3">
    <source>
        <dbReference type="PROSITE" id="PS51186"/>
    </source>
</evidence>
<dbReference type="PANTHER" id="PTHR43420">
    <property type="entry name" value="ACETYLTRANSFERASE"/>
    <property type="match status" value="1"/>
</dbReference>
<dbReference type="InterPro" id="IPR050680">
    <property type="entry name" value="YpeA/RimI_acetyltransf"/>
</dbReference>
<keyword evidence="2" id="KW-0012">Acyltransferase</keyword>
<dbReference type="Proteomes" id="UP000252458">
    <property type="component" value="Unassembled WGS sequence"/>
</dbReference>
<dbReference type="AlphaFoldDB" id="A0A365R3A9"/>
<keyword evidence="1" id="KW-0808">Transferase</keyword>
<dbReference type="InterPro" id="IPR000182">
    <property type="entry name" value="GNAT_dom"/>
</dbReference>
<reference evidence="4 5" key="1">
    <citation type="submission" date="2018-06" db="EMBL/GenBank/DDBJ databases">
        <title>Draft genome sequence of Burkholderia reimsis strain BE51 isolated from a French agricultural soil.</title>
        <authorList>
            <person name="Esmaeel Q."/>
        </authorList>
    </citation>
    <scope>NUCLEOTIDE SEQUENCE [LARGE SCALE GENOMIC DNA]</scope>
    <source>
        <strain evidence="4 5">BE51</strain>
    </source>
</reference>
<dbReference type="SUPFAM" id="SSF55729">
    <property type="entry name" value="Acyl-CoA N-acyltransferases (Nat)"/>
    <property type="match status" value="1"/>
</dbReference>
<evidence type="ECO:0000313" key="4">
    <source>
        <dbReference type="EMBL" id="RBB42864.1"/>
    </source>
</evidence>
<protein>
    <recommendedName>
        <fullName evidence="3">N-acetyltransferase domain-containing protein</fullName>
    </recommendedName>
</protein>
<dbReference type="EMBL" id="QMFZ01000001">
    <property type="protein sequence ID" value="RBB42864.1"/>
    <property type="molecule type" value="Genomic_DNA"/>
</dbReference>
<proteinExistence type="predicted"/>
<evidence type="ECO:0000256" key="2">
    <source>
        <dbReference type="ARBA" id="ARBA00023315"/>
    </source>
</evidence>
<dbReference type="GO" id="GO:0016747">
    <property type="term" value="F:acyltransferase activity, transferring groups other than amino-acyl groups"/>
    <property type="evidence" value="ECO:0007669"/>
    <property type="project" value="InterPro"/>
</dbReference>
<evidence type="ECO:0000313" key="5">
    <source>
        <dbReference type="Proteomes" id="UP000252458"/>
    </source>
</evidence>
<name>A0A365R3A9_9BURK</name>
<dbReference type="PROSITE" id="PS51186">
    <property type="entry name" value="GNAT"/>
    <property type="match status" value="1"/>
</dbReference>
<dbReference type="InterPro" id="IPR016181">
    <property type="entry name" value="Acyl_CoA_acyltransferase"/>
</dbReference>
<evidence type="ECO:0000256" key="1">
    <source>
        <dbReference type="ARBA" id="ARBA00022679"/>
    </source>
</evidence>
<feature type="domain" description="N-acetyltransferase" evidence="3">
    <location>
        <begin position="45"/>
        <end position="204"/>
    </location>
</feature>
<organism evidence="4 5">
    <name type="scientific">Burkholderia reimsis</name>
    <dbReference type="NCBI Taxonomy" id="2234132"/>
    <lineage>
        <taxon>Bacteria</taxon>
        <taxon>Pseudomonadati</taxon>
        <taxon>Pseudomonadota</taxon>
        <taxon>Betaproteobacteria</taxon>
        <taxon>Burkholderiales</taxon>
        <taxon>Burkholderiaceae</taxon>
        <taxon>Burkholderia</taxon>
    </lineage>
</organism>
<dbReference type="Pfam" id="PF00583">
    <property type="entry name" value="Acetyltransf_1"/>
    <property type="match status" value="1"/>
</dbReference>
<gene>
    <name evidence="4" type="ORF">DPV79_00655</name>
</gene>
<dbReference type="Gene3D" id="3.40.630.30">
    <property type="match status" value="1"/>
</dbReference>